<reference evidence="2" key="1">
    <citation type="journal article" date="2010" name="Nat. Biotechnol.">
        <title>Draft genome sequence of the oilseed species Ricinus communis.</title>
        <authorList>
            <person name="Chan A.P."/>
            <person name="Crabtree J."/>
            <person name="Zhao Q."/>
            <person name="Lorenzi H."/>
            <person name="Orvis J."/>
            <person name="Puiu D."/>
            <person name="Melake-Berhan A."/>
            <person name="Jones K.M."/>
            <person name="Redman J."/>
            <person name="Chen G."/>
            <person name="Cahoon E.B."/>
            <person name="Gedil M."/>
            <person name="Stanke M."/>
            <person name="Haas B.J."/>
            <person name="Wortman J.R."/>
            <person name="Fraser-Liggett C.M."/>
            <person name="Ravel J."/>
            <person name="Rabinowicz P.D."/>
        </authorList>
    </citation>
    <scope>NUCLEOTIDE SEQUENCE [LARGE SCALE GENOMIC DNA]</scope>
    <source>
        <strain evidence="2">cv. Hale</strain>
    </source>
</reference>
<protein>
    <submittedName>
        <fullName evidence="1">Uncharacterized protein</fullName>
    </submittedName>
</protein>
<organism evidence="1 2">
    <name type="scientific">Ricinus communis</name>
    <name type="common">Castor bean</name>
    <dbReference type="NCBI Taxonomy" id="3988"/>
    <lineage>
        <taxon>Eukaryota</taxon>
        <taxon>Viridiplantae</taxon>
        <taxon>Streptophyta</taxon>
        <taxon>Embryophyta</taxon>
        <taxon>Tracheophyta</taxon>
        <taxon>Spermatophyta</taxon>
        <taxon>Magnoliopsida</taxon>
        <taxon>eudicotyledons</taxon>
        <taxon>Gunneridae</taxon>
        <taxon>Pentapetalae</taxon>
        <taxon>rosids</taxon>
        <taxon>fabids</taxon>
        <taxon>Malpighiales</taxon>
        <taxon>Euphorbiaceae</taxon>
        <taxon>Acalyphoideae</taxon>
        <taxon>Acalypheae</taxon>
        <taxon>Ricinus</taxon>
    </lineage>
</organism>
<dbReference type="AlphaFoldDB" id="B9TQU7"/>
<proteinExistence type="predicted"/>
<evidence type="ECO:0000313" key="2">
    <source>
        <dbReference type="Proteomes" id="UP000008311"/>
    </source>
</evidence>
<gene>
    <name evidence="1" type="ORF">RCOM_2005960</name>
</gene>
<dbReference type="Proteomes" id="UP000008311">
    <property type="component" value="Unassembled WGS sequence"/>
</dbReference>
<evidence type="ECO:0000313" key="1">
    <source>
        <dbReference type="EMBL" id="EEF21767.1"/>
    </source>
</evidence>
<name>B9TQU7_RICCO</name>
<dbReference type="InParanoid" id="B9TQU7"/>
<keyword evidence="2" id="KW-1185">Reference proteome</keyword>
<accession>B9TQU7</accession>
<sequence>MRCRARGSSMTMRCQAHGLCMRRGRCGEFAEFFDRVVTGQAAFGLAGCWQRQAVILLDGRLARLDDWQAGEGARP</sequence>
<dbReference type="EMBL" id="EQ999347">
    <property type="protein sequence ID" value="EEF21767.1"/>
    <property type="molecule type" value="Genomic_DNA"/>
</dbReference>